<organism evidence="4 6">
    <name type="scientific">Rhizophagus clarus</name>
    <dbReference type="NCBI Taxonomy" id="94130"/>
    <lineage>
        <taxon>Eukaryota</taxon>
        <taxon>Fungi</taxon>
        <taxon>Fungi incertae sedis</taxon>
        <taxon>Mucoromycota</taxon>
        <taxon>Glomeromycotina</taxon>
        <taxon>Glomeromycetes</taxon>
        <taxon>Glomerales</taxon>
        <taxon>Glomeraceae</taxon>
        <taxon>Rhizophagus</taxon>
    </lineage>
</organism>
<accession>A0A2Z6QPA2</accession>
<dbReference type="Gene3D" id="3.30.1370.10">
    <property type="entry name" value="K Homology domain, type 1"/>
    <property type="match status" value="1"/>
</dbReference>
<feature type="compositionally biased region" description="Basic and acidic residues" evidence="2">
    <location>
        <begin position="123"/>
        <end position="135"/>
    </location>
</feature>
<dbReference type="OrthoDB" id="752362at2759"/>
<evidence type="ECO:0000313" key="6">
    <source>
        <dbReference type="Proteomes" id="UP000247702"/>
    </source>
</evidence>
<dbReference type="EMBL" id="BEXD01001038">
    <property type="protein sequence ID" value="GBB91900.1"/>
    <property type="molecule type" value="Genomic_DNA"/>
</dbReference>
<feature type="compositionally biased region" description="Polar residues" evidence="2">
    <location>
        <begin position="110"/>
        <end position="120"/>
    </location>
</feature>
<dbReference type="PROSITE" id="PS50084">
    <property type="entry name" value="KH_TYPE_1"/>
    <property type="match status" value="1"/>
</dbReference>
<dbReference type="Proteomes" id="UP000615446">
    <property type="component" value="Unassembled WGS sequence"/>
</dbReference>
<keyword evidence="6" id="KW-1185">Reference proteome</keyword>
<reference evidence="4 6" key="1">
    <citation type="submission" date="2017-11" db="EMBL/GenBank/DDBJ databases">
        <title>The genome of Rhizophagus clarus HR1 reveals common genetic basis of auxotrophy among arbuscular mycorrhizal fungi.</title>
        <authorList>
            <person name="Kobayashi Y."/>
        </authorList>
    </citation>
    <scope>NUCLEOTIDE SEQUENCE [LARGE SCALE GENOMIC DNA]</scope>
    <source>
        <strain evidence="4 6">HR1</strain>
    </source>
</reference>
<evidence type="ECO:0000313" key="4">
    <source>
        <dbReference type="EMBL" id="GBB91900.1"/>
    </source>
</evidence>
<dbReference type="GO" id="GO:0003723">
    <property type="term" value="F:RNA binding"/>
    <property type="evidence" value="ECO:0007669"/>
    <property type="project" value="UniProtKB-UniRule"/>
</dbReference>
<dbReference type="Pfam" id="PF00013">
    <property type="entry name" value="KH_1"/>
    <property type="match status" value="1"/>
</dbReference>
<evidence type="ECO:0000256" key="2">
    <source>
        <dbReference type="SAM" id="MobiDB-lite"/>
    </source>
</evidence>
<evidence type="ECO:0000256" key="1">
    <source>
        <dbReference type="PROSITE-ProRule" id="PRU00117"/>
    </source>
</evidence>
<dbReference type="InterPro" id="IPR004088">
    <property type="entry name" value="KH_dom_type_1"/>
</dbReference>
<feature type="compositionally biased region" description="Basic and acidic residues" evidence="2">
    <location>
        <begin position="98"/>
        <end position="108"/>
    </location>
</feature>
<gene>
    <name evidence="5" type="ORF">RCL2_001159900</name>
    <name evidence="4" type="ORF">RclHR1_19320004</name>
</gene>
<reference evidence="5" key="2">
    <citation type="submission" date="2019-10" db="EMBL/GenBank/DDBJ databases">
        <title>Conservation and host-specific expression of non-tandemly repeated heterogenous ribosome RNA gene in arbuscular mycorrhizal fungi.</title>
        <authorList>
            <person name="Maeda T."/>
            <person name="Kobayashi Y."/>
            <person name="Nakagawa T."/>
            <person name="Ezawa T."/>
            <person name="Yamaguchi K."/>
            <person name="Bino T."/>
            <person name="Nishimoto Y."/>
            <person name="Shigenobu S."/>
            <person name="Kawaguchi M."/>
        </authorList>
    </citation>
    <scope>NUCLEOTIDE SEQUENCE</scope>
    <source>
        <strain evidence="5">HR1</strain>
    </source>
</reference>
<proteinExistence type="predicted"/>
<feature type="domain" description="K Homology" evidence="3">
    <location>
        <begin position="12"/>
        <end position="90"/>
    </location>
</feature>
<dbReference type="SUPFAM" id="SSF54791">
    <property type="entry name" value="Eukaryotic type KH-domain (KH-domain type I)"/>
    <property type="match status" value="1"/>
</dbReference>
<protein>
    <recommendedName>
        <fullName evidence="3">K Homology domain-containing protein</fullName>
    </recommendedName>
</protein>
<feature type="compositionally biased region" description="Basic residues" evidence="2">
    <location>
        <begin position="158"/>
        <end position="167"/>
    </location>
</feature>
<evidence type="ECO:0000313" key="5">
    <source>
        <dbReference type="EMBL" id="GES84483.1"/>
    </source>
</evidence>
<feature type="region of interest" description="Disordered" evidence="2">
    <location>
        <begin position="98"/>
        <end position="167"/>
    </location>
</feature>
<dbReference type="EMBL" id="BLAL01000080">
    <property type="protein sequence ID" value="GES84483.1"/>
    <property type="molecule type" value="Genomic_DNA"/>
</dbReference>
<dbReference type="Proteomes" id="UP000247702">
    <property type="component" value="Unassembled WGS sequence"/>
</dbReference>
<dbReference type="InterPro" id="IPR004087">
    <property type="entry name" value="KH_dom"/>
</dbReference>
<name>A0A2Z6QPA2_9GLOM</name>
<sequence length="167" mass="19668">MDTIVQNSIRYSPILTIIEIPKDIVIGQLIGKYGRNLKPIKNETGTRIHVIDDDTNSTQIKIEINKNKVGNNLPVNRIDEAMHRIDKLLEDIEIKNRRRETEREEKNARISNNVNHQHASPRNHKDNDLKEERRRVNQKMSHTTKTLQSRNKENVKKNAYKNRTNYK</sequence>
<dbReference type="SMART" id="SM00322">
    <property type="entry name" value="KH"/>
    <property type="match status" value="1"/>
</dbReference>
<keyword evidence="1" id="KW-0694">RNA-binding</keyword>
<dbReference type="InterPro" id="IPR036612">
    <property type="entry name" value="KH_dom_type_1_sf"/>
</dbReference>
<dbReference type="AlphaFoldDB" id="A0A2Z6QPA2"/>
<evidence type="ECO:0000259" key="3">
    <source>
        <dbReference type="SMART" id="SM00322"/>
    </source>
</evidence>
<comment type="caution">
    <text evidence="4">The sequence shown here is derived from an EMBL/GenBank/DDBJ whole genome shotgun (WGS) entry which is preliminary data.</text>
</comment>
<feature type="compositionally biased region" description="Polar residues" evidence="2">
    <location>
        <begin position="138"/>
        <end position="149"/>
    </location>
</feature>